<reference evidence="9" key="1">
    <citation type="submission" date="2023-08" db="EMBL/GenBank/DDBJ databases">
        <title>Rhodospirillaceae gen. nov., a novel taxon isolated from the Yangtze River Yuezi River estuary sludge.</title>
        <authorList>
            <person name="Ruan L."/>
        </authorList>
    </citation>
    <scope>NUCLEOTIDE SEQUENCE [LARGE SCALE GENOMIC DNA]</scope>
    <source>
        <strain evidence="9">R-7</strain>
    </source>
</reference>
<dbReference type="Gene3D" id="3.30.1490.480">
    <property type="entry name" value="Endolytic murein transglycosylase"/>
    <property type="match status" value="1"/>
</dbReference>
<comment type="catalytic activity">
    <reaction evidence="7">
        <text>a peptidoglycan chain = a peptidoglycan chain with N-acetyl-1,6-anhydromuramyl-[peptide] at the reducing end + a peptidoglycan chain with N-acetylglucosamine at the non-reducing end.</text>
        <dbReference type="EC" id="4.2.2.29"/>
    </reaction>
</comment>
<dbReference type="EC" id="4.2.2.29" evidence="7"/>
<evidence type="ECO:0000256" key="3">
    <source>
        <dbReference type="ARBA" id="ARBA00022989"/>
    </source>
</evidence>
<dbReference type="Proteomes" id="UP001230156">
    <property type="component" value="Unassembled WGS sequence"/>
</dbReference>
<comment type="subcellular location">
    <subcellularLocation>
        <location evidence="7">Cell inner membrane</location>
        <topology evidence="7">Single-pass membrane protein</topology>
    </subcellularLocation>
</comment>
<keyword evidence="4 7" id="KW-0472">Membrane</keyword>
<dbReference type="PANTHER" id="PTHR30518:SF2">
    <property type="entry name" value="ENDOLYTIC MUREIN TRANSGLYCOSYLASE"/>
    <property type="match status" value="1"/>
</dbReference>
<evidence type="ECO:0000313" key="8">
    <source>
        <dbReference type="EMBL" id="MDQ7247458.1"/>
    </source>
</evidence>
<feature type="site" description="Important for catalytic activity" evidence="7">
    <location>
        <position position="211"/>
    </location>
</feature>
<comment type="similarity">
    <text evidence="7">Belongs to the transglycosylase MltG family.</text>
</comment>
<evidence type="ECO:0000313" key="9">
    <source>
        <dbReference type="Proteomes" id="UP001230156"/>
    </source>
</evidence>
<evidence type="ECO:0000256" key="7">
    <source>
        <dbReference type="HAMAP-Rule" id="MF_02065"/>
    </source>
</evidence>
<dbReference type="HAMAP" id="MF_02065">
    <property type="entry name" value="MltG"/>
    <property type="match status" value="1"/>
</dbReference>
<keyword evidence="6 7" id="KW-0961">Cell wall biogenesis/degradation</keyword>
<dbReference type="Gene3D" id="3.30.160.60">
    <property type="entry name" value="Classic Zinc Finger"/>
    <property type="match status" value="1"/>
</dbReference>
<dbReference type="PANTHER" id="PTHR30518">
    <property type="entry name" value="ENDOLYTIC MUREIN TRANSGLYCOSYLASE"/>
    <property type="match status" value="1"/>
</dbReference>
<keyword evidence="5 7" id="KW-0456">Lyase</keyword>
<keyword evidence="7" id="KW-0997">Cell inner membrane</keyword>
<dbReference type="EMBL" id="JAUYVI010000002">
    <property type="protein sequence ID" value="MDQ7247458.1"/>
    <property type="molecule type" value="Genomic_DNA"/>
</dbReference>
<sequence length="349" mass="37649">MSGKPHSRLFKLIEGVTLVVVVFAFLIGGIVAWFWHEFNAAGPLRDEKIVVIPKGAGTTGIAKVLTEAGVIENPLVFKIGARLTAEGLPLHAGEFKFPASVSPRGAMRVLIEGKVVLHRMTVAEGLTVAEVYDVLNAQPDLEGPVPPKPPEGSLLPETYFFVLGDTRAQLVDRMRSEMTAQLAALWEQRDKDIPLASPDEAVTLASLVEKETSQDDERARVAAVFYNRMKKGMALQSDPTVIYALTDGKGKLERTLTTADLKLDNPYNTYTNTGLPKGPIANPGLAALKGVLHPAKTKELYFVADGTGGHAFAETLDQHNKNVAKWRKFLKSQAEQPSGTAGAGSEGEN</sequence>
<comment type="caution">
    <text evidence="8">The sequence shown here is derived from an EMBL/GenBank/DDBJ whole genome shotgun (WGS) entry which is preliminary data.</text>
</comment>
<gene>
    <name evidence="7 8" type="primary">mltG</name>
    <name evidence="8" type="ORF">Q8A70_07255</name>
</gene>
<evidence type="ECO:0000256" key="4">
    <source>
        <dbReference type="ARBA" id="ARBA00023136"/>
    </source>
</evidence>
<keyword evidence="3 7" id="KW-1133">Transmembrane helix</keyword>
<evidence type="ECO:0000256" key="1">
    <source>
        <dbReference type="ARBA" id="ARBA00022475"/>
    </source>
</evidence>
<comment type="function">
    <text evidence="7">Functions as a peptidoglycan terminase that cleaves nascent peptidoglycan strands endolytically to terminate their elongation.</text>
</comment>
<proteinExistence type="inferred from homology"/>
<keyword evidence="1 7" id="KW-1003">Cell membrane</keyword>
<name>A0ABU0YIB1_9PROT</name>
<feature type="transmembrane region" description="Helical" evidence="7">
    <location>
        <begin position="12"/>
        <end position="35"/>
    </location>
</feature>
<keyword evidence="2 7" id="KW-0812">Transmembrane</keyword>
<evidence type="ECO:0000256" key="5">
    <source>
        <dbReference type="ARBA" id="ARBA00023239"/>
    </source>
</evidence>
<dbReference type="Pfam" id="PF02618">
    <property type="entry name" value="YceG"/>
    <property type="match status" value="1"/>
</dbReference>
<keyword evidence="9" id="KW-1185">Reference proteome</keyword>
<dbReference type="NCBIfam" id="TIGR00247">
    <property type="entry name" value="endolytic transglycosylase MltG"/>
    <property type="match status" value="1"/>
</dbReference>
<organism evidence="8 9">
    <name type="scientific">Dongia sedimenti</name>
    <dbReference type="NCBI Taxonomy" id="3064282"/>
    <lineage>
        <taxon>Bacteria</taxon>
        <taxon>Pseudomonadati</taxon>
        <taxon>Pseudomonadota</taxon>
        <taxon>Alphaproteobacteria</taxon>
        <taxon>Rhodospirillales</taxon>
        <taxon>Dongiaceae</taxon>
        <taxon>Dongia</taxon>
    </lineage>
</organism>
<protein>
    <recommendedName>
        <fullName evidence="7">Endolytic murein transglycosylase</fullName>
        <ecNumber evidence="7">4.2.2.29</ecNumber>
    </recommendedName>
    <alternativeName>
        <fullName evidence="7">Peptidoglycan lytic transglycosylase</fullName>
    </alternativeName>
    <alternativeName>
        <fullName evidence="7">Peptidoglycan polymerization terminase</fullName>
    </alternativeName>
</protein>
<dbReference type="InterPro" id="IPR003770">
    <property type="entry name" value="MLTG-like"/>
</dbReference>
<dbReference type="CDD" id="cd08010">
    <property type="entry name" value="MltG_like"/>
    <property type="match status" value="1"/>
</dbReference>
<accession>A0ABU0YIB1</accession>
<dbReference type="RefSeq" id="WP_379954859.1">
    <property type="nucleotide sequence ID" value="NZ_JAUYVI010000002.1"/>
</dbReference>
<evidence type="ECO:0000256" key="2">
    <source>
        <dbReference type="ARBA" id="ARBA00022692"/>
    </source>
</evidence>
<evidence type="ECO:0000256" key="6">
    <source>
        <dbReference type="ARBA" id="ARBA00023316"/>
    </source>
</evidence>